<dbReference type="Gene3D" id="3.30.559.10">
    <property type="entry name" value="Chloramphenicol acetyltransferase-like domain"/>
    <property type="match status" value="1"/>
</dbReference>
<evidence type="ECO:0000256" key="3">
    <source>
        <dbReference type="ARBA" id="ARBA00023315"/>
    </source>
</evidence>
<comment type="cofactor">
    <cofactor evidence="1">
        <name>(R)-lipoate</name>
        <dbReference type="ChEBI" id="CHEBI:83088"/>
    </cofactor>
</comment>
<protein>
    <submittedName>
        <fullName evidence="5">Lipoamide acyltransferase</fullName>
    </submittedName>
</protein>
<evidence type="ECO:0000313" key="6">
    <source>
        <dbReference type="Proteomes" id="UP000236333"/>
    </source>
</evidence>
<dbReference type="AlphaFoldDB" id="A0A2J8AD61"/>
<evidence type="ECO:0000256" key="1">
    <source>
        <dbReference type="ARBA" id="ARBA00001938"/>
    </source>
</evidence>
<dbReference type="Pfam" id="PF00198">
    <property type="entry name" value="2-oxoacid_dh"/>
    <property type="match status" value="1"/>
</dbReference>
<comment type="caution">
    <text evidence="5">The sequence shown here is derived from an EMBL/GenBank/DDBJ whole genome shotgun (WGS) entry which is preliminary data.</text>
</comment>
<dbReference type="PANTHER" id="PTHR43178:SF14">
    <property type="entry name" value="LIPOAMIDE ACYLTRANSFERASE COMPONENT OF BRANCHED-CHAIN ALPHA-KETO ACID DEHYDROGENASE COMPLEX, MITOCHONDRIAL"/>
    <property type="match status" value="1"/>
</dbReference>
<accession>A0A2J8AD61</accession>
<evidence type="ECO:0000313" key="5">
    <source>
        <dbReference type="EMBL" id="PNH10452.1"/>
    </source>
</evidence>
<dbReference type="InterPro" id="IPR050743">
    <property type="entry name" value="2-oxoacid_DH_E2_comp"/>
</dbReference>
<keyword evidence="6" id="KW-1185">Reference proteome</keyword>
<dbReference type="InterPro" id="IPR001078">
    <property type="entry name" value="2-oxoacid_DH_actylTfrase"/>
</dbReference>
<evidence type="ECO:0000256" key="2">
    <source>
        <dbReference type="ARBA" id="ARBA00022679"/>
    </source>
</evidence>
<dbReference type="PANTHER" id="PTHR43178">
    <property type="entry name" value="DIHYDROLIPOAMIDE ACETYLTRANSFERASE COMPONENT OF PYRUVATE DEHYDROGENASE COMPLEX"/>
    <property type="match status" value="1"/>
</dbReference>
<dbReference type="GO" id="GO:0005739">
    <property type="term" value="C:mitochondrion"/>
    <property type="evidence" value="ECO:0007669"/>
    <property type="project" value="TreeGrafter"/>
</dbReference>
<dbReference type="InterPro" id="IPR023213">
    <property type="entry name" value="CAT-like_dom_sf"/>
</dbReference>
<gene>
    <name evidence="5" type="ORF">TSOC_002805</name>
</gene>
<keyword evidence="3 5" id="KW-0012">Acyltransferase</keyword>
<reference evidence="5 6" key="1">
    <citation type="journal article" date="2017" name="Mol. Biol. Evol.">
        <title>The 4-celled Tetrabaena socialis nuclear genome reveals the essential components for genetic control of cell number at the origin of multicellularity in the volvocine lineage.</title>
        <authorList>
            <person name="Featherston J."/>
            <person name="Arakaki Y."/>
            <person name="Hanschen E.R."/>
            <person name="Ferris P.J."/>
            <person name="Michod R.E."/>
            <person name="Olson B.J.S.C."/>
            <person name="Nozaki H."/>
            <person name="Durand P.M."/>
        </authorList>
    </citation>
    <scope>NUCLEOTIDE SEQUENCE [LARGE SCALE GENOMIC DNA]</scope>
    <source>
        <strain evidence="5 6">NIES-571</strain>
    </source>
</reference>
<dbReference type="SUPFAM" id="SSF52777">
    <property type="entry name" value="CoA-dependent acyltransferases"/>
    <property type="match status" value="1"/>
</dbReference>
<keyword evidence="2 5" id="KW-0808">Transferase</keyword>
<feature type="domain" description="2-oxoacid dehydrogenase acyltransferase catalytic" evidence="4">
    <location>
        <begin position="68"/>
        <end position="181"/>
    </location>
</feature>
<sequence length="184" mass="19320">MRRGLPLLKLSAFPYTGALLGSQNVALGLAHELPRFPLPARLYAKRVQFPLAQTGEGISECELVAWAVKVQSKSVAAIAAELATLQQLAAAGRLPAEALAGGTISVSNIGTIGGTYATPLVLPRYPEQPRHGPGANTQLPVPVSLMPVSWGADHRVVDGAALAAFSNTWKALLESPERLLLTLS</sequence>
<dbReference type="OrthoDB" id="547633at2759"/>
<evidence type="ECO:0000259" key="4">
    <source>
        <dbReference type="Pfam" id="PF00198"/>
    </source>
</evidence>
<dbReference type="EMBL" id="PGGS01000055">
    <property type="protein sequence ID" value="PNH10452.1"/>
    <property type="molecule type" value="Genomic_DNA"/>
</dbReference>
<organism evidence="5 6">
    <name type="scientific">Tetrabaena socialis</name>
    <dbReference type="NCBI Taxonomy" id="47790"/>
    <lineage>
        <taxon>Eukaryota</taxon>
        <taxon>Viridiplantae</taxon>
        <taxon>Chlorophyta</taxon>
        <taxon>core chlorophytes</taxon>
        <taxon>Chlorophyceae</taxon>
        <taxon>CS clade</taxon>
        <taxon>Chlamydomonadales</taxon>
        <taxon>Tetrabaenaceae</taxon>
        <taxon>Tetrabaena</taxon>
    </lineage>
</organism>
<dbReference type="GO" id="GO:0016407">
    <property type="term" value="F:acetyltransferase activity"/>
    <property type="evidence" value="ECO:0007669"/>
    <property type="project" value="TreeGrafter"/>
</dbReference>
<dbReference type="GO" id="GO:0031405">
    <property type="term" value="F:lipoic acid binding"/>
    <property type="evidence" value="ECO:0007669"/>
    <property type="project" value="TreeGrafter"/>
</dbReference>
<dbReference type="Proteomes" id="UP000236333">
    <property type="component" value="Unassembled WGS sequence"/>
</dbReference>
<proteinExistence type="predicted"/>
<name>A0A2J8AD61_9CHLO</name>